<keyword evidence="3" id="KW-1185">Reference proteome</keyword>
<reference evidence="3" key="1">
    <citation type="submission" date="2015-11" db="EMBL/GenBank/DDBJ databases">
        <authorList>
            <person name="Varghese N."/>
        </authorList>
    </citation>
    <scope>NUCLEOTIDE SEQUENCE [LARGE SCALE GENOMIC DNA]</scope>
    <source>
        <strain evidence="3">DSM 45899</strain>
    </source>
</reference>
<feature type="region of interest" description="Disordered" evidence="1">
    <location>
        <begin position="69"/>
        <end position="102"/>
    </location>
</feature>
<dbReference type="EMBL" id="FAOZ01000042">
    <property type="protein sequence ID" value="CUU60527.1"/>
    <property type="molecule type" value="Genomic_DNA"/>
</dbReference>
<proteinExistence type="predicted"/>
<evidence type="ECO:0000313" key="3">
    <source>
        <dbReference type="Proteomes" id="UP000198802"/>
    </source>
</evidence>
<organism evidence="2 3">
    <name type="scientific">Parafrankia irregularis</name>
    <dbReference type="NCBI Taxonomy" id="795642"/>
    <lineage>
        <taxon>Bacteria</taxon>
        <taxon>Bacillati</taxon>
        <taxon>Actinomycetota</taxon>
        <taxon>Actinomycetes</taxon>
        <taxon>Frankiales</taxon>
        <taxon>Frankiaceae</taxon>
        <taxon>Parafrankia</taxon>
    </lineage>
</organism>
<evidence type="ECO:0000256" key="1">
    <source>
        <dbReference type="SAM" id="MobiDB-lite"/>
    </source>
</evidence>
<sequence>MAVRDLFRLGGRAVAEARGGSAAGHDAVLKKDTAGQVLPSVPGSRPRLLPLKRHGILLAVIAFTVSSCSGDGDTTGRPEPAVTSGTASSSAGSSPGPATSAPSALGLWPEDFVLTEGPATAGFTGVPIDADAAAEAVAAAQSVEQYSPEFADCVGLSAEDLDNEPEATALGATFVSDNDDGTVIISGAEIVTEKQAVFDTVMWSNPWFADCLGQETQARMDARNAAGDDELEYQLTGTLSPPAPTGATGYVRMTTQARGRGITYDIATDTLFFLVDHVKVTVNYTSYDPAPPIERLQLIADQIAGKLARQQPRSIAGRPTLGGTGLRAAGMADGSTVSAVAA</sequence>
<accession>A0A0S4QZC1</accession>
<dbReference type="Proteomes" id="UP000198802">
    <property type="component" value="Unassembled WGS sequence"/>
</dbReference>
<evidence type="ECO:0000313" key="2">
    <source>
        <dbReference type="EMBL" id="CUU60527.1"/>
    </source>
</evidence>
<dbReference type="RefSeq" id="WP_131799615.1">
    <property type="nucleotide sequence ID" value="NZ_FAOZ01000042.1"/>
</dbReference>
<feature type="compositionally biased region" description="Low complexity" evidence="1">
    <location>
        <begin position="83"/>
        <end position="102"/>
    </location>
</feature>
<dbReference type="AlphaFoldDB" id="A0A0S4QZC1"/>
<protein>
    <submittedName>
        <fullName evidence="2">Uncharacterized protein</fullName>
    </submittedName>
</protein>
<gene>
    <name evidence="2" type="ORF">Ga0074812_1424</name>
</gene>
<name>A0A0S4QZC1_9ACTN</name>